<comment type="caution">
    <text evidence="7">The sequence shown here is derived from an EMBL/GenBank/DDBJ whole genome shotgun (WGS) entry which is preliminary data.</text>
</comment>
<feature type="transmembrane region" description="Helical" evidence="6">
    <location>
        <begin position="110"/>
        <end position="132"/>
    </location>
</feature>
<dbReference type="EMBL" id="BMWS01000008">
    <property type="protein sequence ID" value="GGX15394.1"/>
    <property type="molecule type" value="Genomic_DNA"/>
</dbReference>
<feature type="transmembrane region" description="Helical" evidence="6">
    <location>
        <begin position="199"/>
        <end position="223"/>
    </location>
</feature>
<evidence type="ECO:0000256" key="4">
    <source>
        <dbReference type="ARBA" id="ARBA00022989"/>
    </source>
</evidence>
<feature type="transmembrane region" description="Helical" evidence="6">
    <location>
        <begin position="229"/>
        <end position="249"/>
    </location>
</feature>
<comment type="similarity">
    <text evidence="2">Belongs to the TerC family.</text>
</comment>
<dbReference type="NCBIfam" id="TIGR03718">
    <property type="entry name" value="R_switched_Alx"/>
    <property type="match status" value="1"/>
</dbReference>
<sequence>MIWTGLVILVIILLMIDLLLLHKKGKPITHKKVAIETLLWVMIAGAFSFVIYWIYNNQLIDNRNQLLPSEAVIKYITGYLIELSLSVDNLFVIAMIFSSFKIPIKYQHKVLFWGILGAIFFRALMIWAGVILIHKLSWITYVFGAFLLFTAFKMLVKEEDQTKPSKFKNFLYKHLKVSNTLNGENFWVIENGVKMVTPLMVALIMIELTDLLFAVDSIPAILAVTTDPFLVFSSNIFAVLGLRSMYFFLANMLEKFHYLKYSVFAILVFVSLKLITLHFYKFPEWFSLTFIAVCLLLGILVSLSAKLKNK</sequence>
<evidence type="ECO:0000313" key="7">
    <source>
        <dbReference type="EMBL" id="GGX15394.1"/>
    </source>
</evidence>
<evidence type="ECO:0000256" key="2">
    <source>
        <dbReference type="ARBA" id="ARBA00007511"/>
    </source>
</evidence>
<evidence type="ECO:0000256" key="3">
    <source>
        <dbReference type="ARBA" id="ARBA00022692"/>
    </source>
</evidence>
<keyword evidence="5 6" id="KW-0472">Membrane</keyword>
<feature type="transmembrane region" description="Helical" evidence="6">
    <location>
        <begin position="138"/>
        <end position="156"/>
    </location>
</feature>
<keyword evidence="4 6" id="KW-1133">Transmembrane helix</keyword>
<evidence type="ECO:0000256" key="1">
    <source>
        <dbReference type="ARBA" id="ARBA00004141"/>
    </source>
</evidence>
<evidence type="ECO:0000256" key="5">
    <source>
        <dbReference type="ARBA" id="ARBA00023136"/>
    </source>
</evidence>
<dbReference type="InterPro" id="IPR005496">
    <property type="entry name" value="Integral_membrane_TerC"/>
</dbReference>
<dbReference type="PANTHER" id="PTHR30238:SF0">
    <property type="entry name" value="THYLAKOID MEMBRANE PROTEIN TERC, CHLOROPLASTIC"/>
    <property type="match status" value="1"/>
</dbReference>
<keyword evidence="3 6" id="KW-0812">Transmembrane</keyword>
<dbReference type="RefSeq" id="WP_081414550.1">
    <property type="nucleotide sequence ID" value="NZ_BMWS01000008.1"/>
</dbReference>
<protein>
    <submittedName>
        <fullName evidence="7">Membrane protein</fullName>
    </submittedName>
</protein>
<dbReference type="Proteomes" id="UP000601108">
    <property type="component" value="Unassembled WGS sequence"/>
</dbReference>
<reference evidence="7 8" key="1">
    <citation type="journal article" date="2014" name="Int. J. Syst. Evol. Microbiol.">
        <title>Complete genome sequence of Corynebacterium casei LMG S-19264T (=DSM 44701T), isolated from a smear-ripened cheese.</title>
        <authorList>
            <consortium name="US DOE Joint Genome Institute (JGI-PGF)"/>
            <person name="Walter F."/>
            <person name="Albersmeier A."/>
            <person name="Kalinowski J."/>
            <person name="Ruckert C."/>
        </authorList>
    </citation>
    <scope>NUCLEOTIDE SEQUENCE [LARGE SCALE GENOMIC DNA]</scope>
    <source>
        <strain evidence="7 8">KCTC 12285</strain>
    </source>
</reference>
<name>A0A918N3Y0_9FLAO</name>
<evidence type="ECO:0000313" key="8">
    <source>
        <dbReference type="Proteomes" id="UP000601108"/>
    </source>
</evidence>
<dbReference type="AlphaFoldDB" id="A0A918N3Y0"/>
<feature type="transmembrane region" description="Helical" evidence="6">
    <location>
        <begin position="6"/>
        <end position="21"/>
    </location>
</feature>
<dbReference type="PANTHER" id="PTHR30238">
    <property type="entry name" value="MEMBRANE BOUND PREDICTED REDOX MODULATOR"/>
    <property type="match status" value="1"/>
</dbReference>
<gene>
    <name evidence="7" type="ORF">GCM10007384_16340</name>
</gene>
<dbReference type="GO" id="GO:0016020">
    <property type="term" value="C:membrane"/>
    <property type="evidence" value="ECO:0007669"/>
    <property type="project" value="UniProtKB-SubCell"/>
</dbReference>
<comment type="subcellular location">
    <subcellularLocation>
        <location evidence="1">Membrane</location>
        <topology evidence="1">Multi-pass membrane protein</topology>
    </subcellularLocation>
</comment>
<dbReference type="Pfam" id="PF03741">
    <property type="entry name" value="TerC"/>
    <property type="match status" value="1"/>
</dbReference>
<keyword evidence="8" id="KW-1185">Reference proteome</keyword>
<feature type="transmembrane region" description="Helical" evidence="6">
    <location>
        <begin position="261"/>
        <end position="280"/>
    </location>
</feature>
<accession>A0A918N3Y0</accession>
<organism evidence="7 8">
    <name type="scientific">Aquimarina muelleri</name>
    <dbReference type="NCBI Taxonomy" id="279356"/>
    <lineage>
        <taxon>Bacteria</taxon>
        <taxon>Pseudomonadati</taxon>
        <taxon>Bacteroidota</taxon>
        <taxon>Flavobacteriia</taxon>
        <taxon>Flavobacteriales</taxon>
        <taxon>Flavobacteriaceae</taxon>
        <taxon>Aquimarina</taxon>
    </lineage>
</organism>
<evidence type="ECO:0000256" key="6">
    <source>
        <dbReference type="SAM" id="Phobius"/>
    </source>
</evidence>
<feature type="transmembrane region" description="Helical" evidence="6">
    <location>
        <begin position="33"/>
        <end position="55"/>
    </location>
</feature>
<dbReference type="InterPro" id="IPR022369">
    <property type="entry name" value="Integral_membrane_TerC_rswitch"/>
</dbReference>
<proteinExistence type="inferred from homology"/>
<feature type="transmembrane region" description="Helical" evidence="6">
    <location>
        <begin position="286"/>
        <end position="305"/>
    </location>
</feature>
<feature type="transmembrane region" description="Helical" evidence="6">
    <location>
        <begin position="75"/>
        <end position="98"/>
    </location>
</feature>